<protein>
    <recommendedName>
        <fullName evidence="1">IraD/Gp25-like domain-containing protein</fullName>
    </recommendedName>
</protein>
<dbReference type="AlphaFoldDB" id="A0A2G6E136"/>
<evidence type="ECO:0000313" key="2">
    <source>
        <dbReference type="EMBL" id="PID55458.1"/>
    </source>
</evidence>
<dbReference type="EMBL" id="PDPS01000104">
    <property type="protein sequence ID" value="PID55458.1"/>
    <property type="molecule type" value="Genomic_DNA"/>
</dbReference>
<feature type="domain" description="IraD/Gp25-like" evidence="1">
    <location>
        <begin position="13"/>
        <end position="90"/>
    </location>
</feature>
<dbReference type="InterPro" id="IPR007048">
    <property type="entry name" value="IraD/Gp25-like"/>
</dbReference>
<gene>
    <name evidence="2" type="ORF">CSB45_15945</name>
</gene>
<dbReference type="SUPFAM" id="SSF160719">
    <property type="entry name" value="gpW/gp25-like"/>
    <property type="match status" value="1"/>
</dbReference>
<comment type="caution">
    <text evidence="2">The sequence shown here is derived from an EMBL/GenBank/DDBJ whole genome shotgun (WGS) entry which is preliminary data.</text>
</comment>
<name>A0A2G6E136_9BACT</name>
<reference evidence="2 3" key="1">
    <citation type="submission" date="2017-10" db="EMBL/GenBank/DDBJ databases">
        <title>Novel microbial diversity and functional potential in the marine mammal oral microbiome.</title>
        <authorList>
            <person name="Dudek N.K."/>
            <person name="Sun C.L."/>
            <person name="Burstein D."/>
            <person name="Kantor R.S."/>
            <person name="Aliaga Goltsman D.S."/>
            <person name="Bik E.M."/>
            <person name="Thomas B.C."/>
            <person name="Banfield J.F."/>
            <person name="Relman D.A."/>
        </authorList>
    </citation>
    <scope>NUCLEOTIDE SEQUENCE [LARGE SCALE GENOMIC DNA]</scope>
    <source>
        <strain evidence="2">DOLZORAL124_49_17</strain>
    </source>
</reference>
<accession>A0A2G6E136</accession>
<dbReference type="Pfam" id="PF04965">
    <property type="entry name" value="GPW_gp25"/>
    <property type="match status" value="1"/>
</dbReference>
<dbReference type="Gene3D" id="3.10.450.40">
    <property type="match status" value="1"/>
</dbReference>
<proteinExistence type="predicted"/>
<dbReference type="Proteomes" id="UP000229740">
    <property type="component" value="Unassembled WGS sequence"/>
</dbReference>
<evidence type="ECO:0000313" key="3">
    <source>
        <dbReference type="Proteomes" id="UP000229740"/>
    </source>
</evidence>
<evidence type="ECO:0000259" key="1">
    <source>
        <dbReference type="Pfam" id="PF04965"/>
    </source>
</evidence>
<sequence length="114" mass="12826">MNKTTGRALSDIDHLQQSIADILLTPVGSRVMRRSYGSRLLELISQPYSIGTVLQIYTAIADALRQWEPRFTLKRIQPQWSNVNKQAEERQNGILQLVLNGDYLGESITVGVTV</sequence>
<organism evidence="2 3">
    <name type="scientific">candidate division KSB3 bacterium</name>
    <dbReference type="NCBI Taxonomy" id="2044937"/>
    <lineage>
        <taxon>Bacteria</taxon>
        <taxon>candidate division KSB3</taxon>
    </lineage>
</organism>